<keyword evidence="3" id="KW-1185">Reference proteome</keyword>
<protein>
    <submittedName>
        <fullName evidence="1">Uncharacterized protein</fullName>
    </submittedName>
</protein>
<accession>A0A4Y2WUT2</accession>
<gene>
    <name evidence="1" type="ORF">AVEN_251301_1</name>
    <name evidence="2" type="ORF">AVEN_50865_1</name>
</gene>
<evidence type="ECO:0000313" key="2">
    <source>
        <dbReference type="EMBL" id="GBO40972.1"/>
    </source>
</evidence>
<dbReference type="AlphaFoldDB" id="A0A4Y2WUT2"/>
<proteinExistence type="predicted"/>
<sequence>MHHSHAKILWSDEEHSHLSATVNTHNCRIWDTGKPSYLPRDSTSLSESYSLVWIHSHIQSWTFLFRRGYSQWPCDMHRDGQEVQKLAPKIVLYPKCNSSNVLVQLALCKMERLHTLDSVYSRFFSNILLMIE</sequence>
<dbReference type="EMBL" id="BGPR01066406">
    <property type="protein sequence ID" value="GBO40969.1"/>
    <property type="molecule type" value="Genomic_DNA"/>
</dbReference>
<evidence type="ECO:0000313" key="3">
    <source>
        <dbReference type="Proteomes" id="UP000499080"/>
    </source>
</evidence>
<organism evidence="1 3">
    <name type="scientific">Araneus ventricosus</name>
    <name type="common">Orbweaver spider</name>
    <name type="synonym">Epeira ventricosa</name>
    <dbReference type="NCBI Taxonomy" id="182803"/>
    <lineage>
        <taxon>Eukaryota</taxon>
        <taxon>Metazoa</taxon>
        <taxon>Ecdysozoa</taxon>
        <taxon>Arthropoda</taxon>
        <taxon>Chelicerata</taxon>
        <taxon>Arachnida</taxon>
        <taxon>Araneae</taxon>
        <taxon>Araneomorphae</taxon>
        <taxon>Entelegynae</taxon>
        <taxon>Araneoidea</taxon>
        <taxon>Araneidae</taxon>
        <taxon>Araneus</taxon>
    </lineage>
</organism>
<dbReference type="Proteomes" id="UP000499080">
    <property type="component" value="Unassembled WGS sequence"/>
</dbReference>
<comment type="caution">
    <text evidence="1">The sequence shown here is derived from an EMBL/GenBank/DDBJ whole genome shotgun (WGS) entry which is preliminary data.</text>
</comment>
<evidence type="ECO:0000313" key="1">
    <source>
        <dbReference type="EMBL" id="GBO40969.1"/>
    </source>
</evidence>
<dbReference type="EMBL" id="BGPR01066409">
    <property type="protein sequence ID" value="GBO40972.1"/>
    <property type="molecule type" value="Genomic_DNA"/>
</dbReference>
<name>A0A4Y2WUT2_ARAVE</name>
<reference evidence="1 3" key="1">
    <citation type="journal article" date="2019" name="Sci. Rep.">
        <title>Orb-weaving spider Araneus ventricosus genome elucidates the spidroin gene catalogue.</title>
        <authorList>
            <person name="Kono N."/>
            <person name="Nakamura H."/>
            <person name="Ohtoshi R."/>
            <person name="Moran D.A.P."/>
            <person name="Shinohara A."/>
            <person name="Yoshida Y."/>
            <person name="Fujiwara M."/>
            <person name="Mori M."/>
            <person name="Tomita M."/>
            <person name="Arakawa K."/>
        </authorList>
    </citation>
    <scope>NUCLEOTIDE SEQUENCE [LARGE SCALE GENOMIC DNA]</scope>
</reference>